<dbReference type="Proteomes" id="UP000765509">
    <property type="component" value="Unassembled WGS sequence"/>
</dbReference>
<gene>
    <name evidence="1" type="ORF">O181_012655</name>
</gene>
<organism evidence="1 2">
    <name type="scientific">Austropuccinia psidii MF-1</name>
    <dbReference type="NCBI Taxonomy" id="1389203"/>
    <lineage>
        <taxon>Eukaryota</taxon>
        <taxon>Fungi</taxon>
        <taxon>Dikarya</taxon>
        <taxon>Basidiomycota</taxon>
        <taxon>Pucciniomycotina</taxon>
        <taxon>Pucciniomycetes</taxon>
        <taxon>Pucciniales</taxon>
        <taxon>Sphaerophragmiaceae</taxon>
        <taxon>Austropuccinia</taxon>
    </lineage>
</organism>
<accession>A0A9Q3BXI0</accession>
<evidence type="ECO:0000313" key="2">
    <source>
        <dbReference type="Proteomes" id="UP000765509"/>
    </source>
</evidence>
<protein>
    <submittedName>
        <fullName evidence="1">Uncharacterized protein</fullName>
    </submittedName>
</protein>
<dbReference type="EMBL" id="AVOT02003251">
    <property type="protein sequence ID" value="MBW0472940.1"/>
    <property type="molecule type" value="Genomic_DNA"/>
</dbReference>
<proteinExistence type="predicted"/>
<keyword evidence="2" id="KW-1185">Reference proteome</keyword>
<evidence type="ECO:0000313" key="1">
    <source>
        <dbReference type="EMBL" id="MBW0472940.1"/>
    </source>
</evidence>
<sequence>MSTPCYSSVCQHCFTQTHSSPEGDRQGVAFKPFQYKQHIKNLKSAIAPESLPNIPTSASGSECWKILLDPIFPADYSQLTQSTFSAPLGLTSPAQKPYSGRPNLPPQYLGMIISAILSLRYNIPCRDSRIFNPALNLLIKSSISSSGGHPTPAFHIPQDLSTIFEHLQLEPVIQNHIFCPQFFFLNGLTESVTTDQPHFQHHNEPNDHDPPCTQSLGKFINSCIQKLACQISPEGWNYGNSESTSTIPNSQGFPQM</sequence>
<dbReference type="AlphaFoldDB" id="A0A9Q3BXI0"/>
<name>A0A9Q3BXI0_9BASI</name>
<reference evidence="1" key="1">
    <citation type="submission" date="2021-03" db="EMBL/GenBank/DDBJ databases">
        <title>Draft genome sequence of rust myrtle Austropuccinia psidii MF-1, a brazilian biotype.</title>
        <authorList>
            <person name="Quecine M.C."/>
            <person name="Pachon D.M.R."/>
            <person name="Bonatelli M.L."/>
            <person name="Correr F.H."/>
            <person name="Franceschini L.M."/>
            <person name="Leite T.F."/>
            <person name="Margarido G.R.A."/>
            <person name="Almeida C.A."/>
            <person name="Ferrarezi J.A."/>
            <person name="Labate C.A."/>
        </authorList>
    </citation>
    <scope>NUCLEOTIDE SEQUENCE</scope>
    <source>
        <strain evidence="1">MF-1</strain>
    </source>
</reference>
<comment type="caution">
    <text evidence="1">The sequence shown here is derived from an EMBL/GenBank/DDBJ whole genome shotgun (WGS) entry which is preliminary data.</text>
</comment>